<dbReference type="InterPro" id="IPR043502">
    <property type="entry name" value="DNA/RNA_pol_sf"/>
</dbReference>
<comment type="caution">
    <text evidence="2">The sequence shown here is derived from an EMBL/GenBank/DDBJ whole genome shotgun (WGS) entry which is preliminary data.</text>
</comment>
<dbReference type="OrthoDB" id="6436235at2759"/>
<dbReference type="Proteomes" id="UP000499080">
    <property type="component" value="Unassembled WGS sequence"/>
</dbReference>
<feature type="non-terminal residue" evidence="2">
    <location>
        <position position="1"/>
    </location>
</feature>
<evidence type="ECO:0000313" key="2">
    <source>
        <dbReference type="EMBL" id="GBM86260.1"/>
    </source>
</evidence>
<proteinExistence type="predicted"/>
<dbReference type="GO" id="GO:0003964">
    <property type="term" value="F:RNA-directed DNA polymerase activity"/>
    <property type="evidence" value="ECO:0007669"/>
    <property type="project" value="UniProtKB-KW"/>
</dbReference>
<keyword evidence="2" id="KW-0695">RNA-directed DNA polymerase</keyword>
<dbReference type="AlphaFoldDB" id="A0A4Y2J8A3"/>
<dbReference type="InterPro" id="IPR000477">
    <property type="entry name" value="RT_dom"/>
</dbReference>
<dbReference type="Pfam" id="PF00078">
    <property type="entry name" value="RVT_1"/>
    <property type="match status" value="1"/>
</dbReference>
<organism evidence="2 3">
    <name type="scientific">Araneus ventricosus</name>
    <name type="common">Orbweaver spider</name>
    <name type="synonym">Epeira ventricosa</name>
    <dbReference type="NCBI Taxonomy" id="182803"/>
    <lineage>
        <taxon>Eukaryota</taxon>
        <taxon>Metazoa</taxon>
        <taxon>Ecdysozoa</taxon>
        <taxon>Arthropoda</taxon>
        <taxon>Chelicerata</taxon>
        <taxon>Arachnida</taxon>
        <taxon>Araneae</taxon>
        <taxon>Araneomorphae</taxon>
        <taxon>Entelegynae</taxon>
        <taxon>Araneoidea</taxon>
        <taxon>Araneidae</taxon>
        <taxon>Araneus</taxon>
    </lineage>
</organism>
<dbReference type="PANTHER" id="PTHR19446">
    <property type="entry name" value="REVERSE TRANSCRIPTASES"/>
    <property type="match status" value="1"/>
</dbReference>
<name>A0A4Y2J8A3_ARAVE</name>
<feature type="domain" description="Reverse transcriptase" evidence="1">
    <location>
        <begin position="1"/>
        <end position="202"/>
    </location>
</feature>
<keyword evidence="2" id="KW-0548">Nucleotidyltransferase</keyword>
<gene>
    <name evidence="2" type="primary">pol_1443</name>
    <name evidence="2" type="ORF">AVEN_221115_1</name>
</gene>
<accession>A0A4Y2J8A3</accession>
<dbReference type="EMBL" id="BGPR01189189">
    <property type="protein sequence ID" value="GBM86260.1"/>
    <property type="molecule type" value="Genomic_DNA"/>
</dbReference>
<keyword evidence="3" id="KW-1185">Reference proteome</keyword>
<evidence type="ECO:0000259" key="1">
    <source>
        <dbReference type="PROSITE" id="PS50878"/>
    </source>
</evidence>
<dbReference type="CDD" id="cd01650">
    <property type="entry name" value="RT_nLTR_like"/>
    <property type="match status" value="1"/>
</dbReference>
<dbReference type="PROSITE" id="PS50878">
    <property type="entry name" value="RT_POL"/>
    <property type="match status" value="1"/>
</dbReference>
<evidence type="ECO:0000313" key="3">
    <source>
        <dbReference type="Proteomes" id="UP000499080"/>
    </source>
</evidence>
<protein>
    <submittedName>
        <fullName evidence="2">RNA-directed DNA polymerase from mobile element jockey</fullName>
    </submittedName>
</protein>
<keyword evidence="2" id="KW-0808">Transferase</keyword>
<sequence>VLPRRWKIAKVLLIPKEENDSSRFESYRPIWLLPIWEKISDKLITNRLVTYLEKNCLLSECQHGFREGRGTTTALNKITEFISKAKEKREVVCMISFDIQNAFNSIKWNPIKKLLFRYKAPYKIAGLINAFLSERAILLSRDEPWNYNVGVPQGSSLIPVLWLLVSNEVLNMTNIKQEAYIQAYSDDLIILLKATASYRFKK</sequence>
<reference evidence="2 3" key="1">
    <citation type="journal article" date="2019" name="Sci. Rep.">
        <title>Orb-weaving spider Araneus ventricosus genome elucidates the spidroin gene catalogue.</title>
        <authorList>
            <person name="Kono N."/>
            <person name="Nakamura H."/>
            <person name="Ohtoshi R."/>
            <person name="Moran D.A.P."/>
            <person name="Shinohara A."/>
            <person name="Yoshida Y."/>
            <person name="Fujiwara M."/>
            <person name="Mori M."/>
            <person name="Tomita M."/>
            <person name="Arakawa K."/>
        </authorList>
    </citation>
    <scope>NUCLEOTIDE SEQUENCE [LARGE SCALE GENOMIC DNA]</scope>
</reference>
<dbReference type="SUPFAM" id="SSF56672">
    <property type="entry name" value="DNA/RNA polymerases"/>
    <property type="match status" value="1"/>
</dbReference>